<reference evidence="2" key="2">
    <citation type="submission" date="2020-11" db="EMBL/GenBank/DDBJ databases">
        <title>The chromosome-scale genome resource for two endophytic Fusarium species: F. culmorum and F. pseudograminearum.</title>
        <authorList>
            <person name="Yuan Z."/>
        </authorList>
    </citation>
    <scope>NUCLEOTIDE SEQUENCE</scope>
    <source>
        <strain evidence="2">Class2-1B</strain>
    </source>
</reference>
<dbReference type="OMA" id="NIMLPTC"/>
<evidence type="ECO:0000313" key="1">
    <source>
        <dbReference type="EMBL" id="PTD10382.1"/>
    </source>
</evidence>
<dbReference type="Proteomes" id="UP000241587">
    <property type="component" value="Unassembled WGS sequence"/>
</dbReference>
<dbReference type="EMBL" id="CP064749">
    <property type="protein sequence ID" value="QPC64197.1"/>
    <property type="molecule type" value="Genomic_DNA"/>
</dbReference>
<protein>
    <submittedName>
        <fullName evidence="1">Uncharacterized protein</fullName>
    </submittedName>
</protein>
<gene>
    <name evidence="1" type="ORF">FCULG_00007402</name>
    <name evidence="2" type="ORF">HYE67_006428</name>
</gene>
<dbReference type="AlphaFoldDB" id="A0A2T4H3J6"/>
<evidence type="ECO:0000313" key="3">
    <source>
        <dbReference type="Proteomes" id="UP000241587"/>
    </source>
</evidence>
<organism evidence="1 3">
    <name type="scientific">Fusarium culmorum</name>
    <dbReference type="NCBI Taxonomy" id="5516"/>
    <lineage>
        <taxon>Eukaryota</taxon>
        <taxon>Fungi</taxon>
        <taxon>Dikarya</taxon>
        <taxon>Ascomycota</taxon>
        <taxon>Pezizomycotina</taxon>
        <taxon>Sordariomycetes</taxon>
        <taxon>Hypocreomycetidae</taxon>
        <taxon>Hypocreales</taxon>
        <taxon>Nectriaceae</taxon>
        <taxon>Fusarium</taxon>
    </lineage>
</organism>
<dbReference type="OrthoDB" id="10275656at2759"/>
<proteinExistence type="predicted"/>
<dbReference type="EMBL" id="PVEM01000003">
    <property type="protein sequence ID" value="PTD10382.1"/>
    <property type="molecule type" value="Genomic_DNA"/>
</dbReference>
<sequence length="106" mass="12018">MFVYAKNGHLRSCRIVTYNSLRLIDPVLAPWLLIGNYLADIMSLRCDPKGLAYTARILYYQQDADEIYDTNIMLPTCANATQNGMKLCIITSYSATYDCMCDPEMA</sequence>
<accession>A0A2T4H3J6</accession>
<evidence type="ECO:0000313" key="2">
    <source>
        <dbReference type="EMBL" id="QPC64197.1"/>
    </source>
</evidence>
<keyword evidence="3" id="KW-1185">Reference proteome</keyword>
<reference evidence="1 3" key="1">
    <citation type="submission" date="2018-02" db="EMBL/GenBank/DDBJ databases">
        <title>Fusarium culmorum secondary metabolites in fungal-bacterial-plant interactions.</title>
        <authorList>
            <person name="Schmidt R."/>
        </authorList>
    </citation>
    <scope>NUCLEOTIDE SEQUENCE [LARGE SCALE GENOMIC DNA]</scope>
    <source>
        <strain evidence="1 3">PV</strain>
    </source>
</reference>
<name>A0A2T4H3J6_FUSCU</name>
<dbReference type="Proteomes" id="UP000663297">
    <property type="component" value="Chromosome 3"/>
</dbReference>